<keyword evidence="3" id="KW-1185">Reference proteome</keyword>
<feature type="non-terminal residue" evidence="2">
    <location>
        <position position="103"/>
    </location>
</feature>
<dbReference type="Proteomes" id="UP001596119">
    <property type="component" value="Unassembled WGS sequence"/>
</dbReference>
<feature type="region of interest" description="Disordered" evidence="1">
    <location>
        <begin position="1"/>
        <end position="24"/>
    </location>
</feature>
<organism evidence="2 3">
    <name type="scientific">Pseudonocardia lutea</name>
    <dbReference type="NCBI Taxonomy" id="2172015"/>
    <lineage>
        <taxon>Bacteria</taxon>
        <taxon>Bacillati</taxon>
        <taxon>Actinomycetota</taxon>
        <taxon>Actinomycetes</taxon>
        <taxon>Pseudonocardiales</taxon>
        <taxon>Pseudonocardiaceae</taxon>
        <taxon>Pseudonocardia</taxon>
    </lineage>
</organism>
<evidence type="ECO:0000256" key="1">
    <source>
        <dbReference type="SAM" id="MobiDB-lite"/>
    </source>
</evidence>
<protein>
    <submittedName>
        <fullName evidence="2">Uncharacterized protein</fullName>
    </submittedName>
</protein>
<dbReference type="EMBL" id="JBHSQK010000041">
    <property type="protein sequence ID" value="MFC5950012.1"/>
    <property type="molecule type" value="Genomic_DNA"/>
</dbReference>
<reference evidence="3" key="1">
    <citation type="journal article" date="2019" name="Int. J. Syst. Evol. Microbiol.">
        <title>The Global Catalogue of Microorganisms (GCM) 10K type strain sequencing project: providing services to taxonomists for standard genome sequencing and annotation.</title>
        <authorList>
            <consortium name="The Broad Institute Genomics Platform"/>
            <consortium name="The Broad Institute Genome Sequencing Center for Infectious Disease"/>
            <person name="Wu L."/>
            <person name="Ma J."/>
        </authorList>
    </citation>
    <scope>NUCLEOTIDE SEQUENCE [LARGE SCALE GENOMIC DNA]</scope>
    <source>
        <strain evidence="3">CGMCC 4.7397</strain>
    </source>
</reference>
<feature type="non-terminal residue" evidence="2">
    <location>
        <position position="1"/>
    </location>
</feature>
<evidence type="ECO:0000313" key="2">
    <source>
        <dbReference type="EMBL" id="MFC5950012.1"/>
    </source>
</evidence>
<accession>A0ABW1ICG8</accession>
<gene>
    <name evidence="2" type="ORF">ACFQH9_17200</name>
</gene>
<name>A0ABW1ICG8_9PSEU</name>
<feature type="compositionally biased region" description="Basic and acidic residues" evidence="1">
    <location>
        <begin position="1"/>
        <end position="16"/>
    </location>
</feature>
<evidence type="ECO:0000313" key="3">
    <source>
        <dbReference type="Proteomes" id="UP001596119"/>
    </source>
</evidence>
<comment type="caution">
    <text evidence="2">The sequence shown here is derived from an EMBL/GenBank/DDBJ whole genome shotgun (WGS) entry which is preliminary data.</text>
</comment>
<proteinExistence type="predicted"/>
<dbReference type="RefSeq" id="WP_379567147.1">
    <property type="nucleotide sequence ID" value="NZ_JBHSQK010000041.1"/>
</dbReference>
<sequence>AAEQHREARRTAREAAEGTAGPDSAAVARVAEARRSVLAEGSACALRRAALREAAEATLRARTALEGTGVGAGDPLPPVPEPPAAARIAAHRTALRQAAEADG</sequence>